<dbReference type="PANTHER" id="PTHR10242">
    <property type="entry name" value="8-OXOGUANINE DNA GLYCOSYLASE"/>
    <property type="match status" value="1"/>
</dbReference>
<dbReference type="Gene3D" id="1.10.1670.10">
    <property type="entry name" value="Helix-hairpin-Helix base-excision DNA repair enzymes (C-terminal)"/>
    <property type="match status" value="1"/>
</dbReference>
<keyword evidence="6" id="KW-0456">Lyase</keyword>
<evidence type="ECO:0000259" key="10">
    <source>
        <dbReference type="SMART" id="SM00478"/>
    </source>
</evidence>
<keyword evidence="7" id="KW-0511">Multifunctional enzyme</keyword>
<keyword evidence="12" id="KW-1185">Reference proteome</keyword>
<dbReference type="InterPro" id="IPR052054">
    <property type="entry name" value="Oxidative_DNA_repair_enzyme"/>
</dbReference>
<name>A0ABD5URA2_9EURY</name>
<dbReference type="GO" id="GO:0019104">
    <property type="term" value="F:DNA N-glycosylase activity"/>
    <property type="evidence" value="ECO:0007669"/>
    <property type="project" value="UniProtKB-ARBA"/>
</dbReference>
<keyword evidence="5" id="KW-0234">DNA repair</keyword>
<dbReference type="GO" id="GO:0140078">
    <property type="term" value="F:class I DNA-(apurinic or apyrimidinic site) endonuclease activity"/>
    <property type="evidence" value="ECO:0007669"/>
    <property type="project" value="UniProtKB-EC"/>
</dbReference>
<feature type="domain" description="HhH-GPD" evidence="10">
    <location>
        <begin position="140"/>
        <end position="304"/>
    </location>
</feature>
<accession>A0ABD5URA2</accession>
<dbReference type="InterPro" id="IPR023170">
    <property type="entry name" value="HhH_base_excis_C"/>
</dbReference>
<comment type="similarity">
    <text evidence="1">Belongs to the type-1 OGG1 family.</text>
</comment>
<evidence type="ECO:0000256" key="4">
    <source>
        <dbReference type="ARBA" id="ARBA00022801"/>
    </source>
</evidence>
<protein>
    <recommendedName>
        <fullName evidence="2">DNA-(apurinic or apyrimidinic site) lyase</fullName>
        <ecNumber evidence="2">4.2.99.18</ecNumber>
    </recommendedName>
</protein>
<evidence type="ECO:0000256" key="6">
    <source>
        <dbReference type="ARBA" id="ARBA00023239"/>
    </source>
</evidence>
<keyword evidence="4" id="KW-0378">Hydrolase</keyword>
<dbReference type="Proteomes" id="UP001596333">
    <property type="component" value="Unassembled WGS sequence"/>
</dbReference>
<evidence type="ECO:0000256" key="1">
    <source>
        <dbReference type="ARBA" id="ARBA00010679"/>
    </source>
</evidence>
<keyword evidence="8" id="KW-0326">Glycosidase</keyword>
<dbReference type="GO" id="GO:0006281">
    <property type="term" value="P:DNA repair"/>
    <property type="evidence" value="ECO:0007669"/>
    <property type="project" value="UniProtKB-KW"/>
</dbReference>
<dbReference type="RefSeq" id="WP_379768280.1">
    <property type="nucleotide sequence ID" value="NZ_JBHSXI010000012.1"/>
</dbReference>
<gene>
    <name evidence="11" type="ORF">ACFQEY_10550</name>
</gene>
<dbReference type="InterPro" id="IPR011257">
    <property type="entry name" value="DNA_glycosylase"/>
</dbReference>
<dbReference type="EC" id="4.2.99.18" evidence="2"/>
<dbReference type="SUPFAM" id="SSF55945">
    <property type="entry name" value="TATA-box binding protein-like"/>
    <property type="match status" value="1"/>
</dbReference>
<sequence length="308" mass="34543">MERGAVDIASLSGPFDLQATVESGQSYLWNRVDGGTYENLHAYGGDHWYETVVTPVSGVTDERVPLRVRQEGGVHDGTLRWESSIDAEPLLEHLFRLDDDLDAILESTPDLPLLDRAYDAYEGMRLTRDPIFPCLISFICSAQMRVARIHGMQRRLREAYGDVVDFDGGSYHAFPTPDQLASRTEAELRDLSLGYRAPYVQRTAEMVASGEARPLDAADLPYEEARESLTRFVGVGDKVADCVLLFSLGFLESVPLDTWIRTTIEEYYPDCERGGYAETSRAIRERFGGEFAGYAQTYVFYYLRAGGT</sequence>
<dbReference type="InterPro" id="IPR003265">
    <property type="entry name" value="HhH-GPD_domain"/>
</dbReference>
<dbReference type="EMBL" id="JBHSXI010000012">
    <property type="protein sequence ID" value="MFC6889451.1"/>
    <property type="molecule type" value="Genomic_DNA"/>
</dbReference>
<evidence type="ECO:0000256" key="2">
    <source>
        <dbReference type="ARBA" id="ARBA00012720"/>
    </source>
</evidence>
<comment type="caution">
    <text evidence="11">The sequence shown here is derived from an EMBL/GenBank/DDBJ whole genome shotgun (WGS) entry which is preliminary data.</text>
</comment>
<comment type="catalytic activity">
    <reaction evidence="9">
        <text>2'-deoxyribonucleotide-(2'-deoxyribose 5'-phosphate)-2'-deoxyribonucleotide-DNA = a 3'-end 2'-deoxyribonucleotide-(2,3-dehydro-2,3-deoxyribose 5'-phosphate)-DNA + a 5'-end 5'-phospho-2'-deoxyribonucleoside-DNA + H(+)</text>
        <dbReference type="Rhea" id="RHEA:66592"/>
        <dbReference type="Rhea" id="RHEA-COMP:13180"/>
        <dbReference type="Rhea" id="RHEA-COMP:16897"/>
        <dbReference type="Rhea" id="RHEA-COMP:17067"/>
        <dbReference type="ChEBI" id="CHEBI:15378"/>
        <dbReference type="ChEBI" id="CHEBI:136412"/>
        <dbReference type="ChEBI" id="CHEBI:157695"/>
        <dbReference type="ChEBI" id="CHEBI:167181"/>
        <dbReference type="EC" id="4.2.99.18"/>
    </reaction>
</comment>
<evidence type="ECO:0000256" key="3">
    <source>
        <dbReference type="ARBA" id="ARBA00022763"/>
    </source>
</evidence>
<dbReference type="Gene3D" id="1.10.340.30">
    <property type="entry name" value="Hypothetical protein, domain 2"/>
    <property type="match status" value="1"/>
</dbReference>
<dbReference type="Pfam" id="PF07934">
    <property type="entry name" value="OGG_N"/>
    <property type="match status" value="1"/>
</dbReference>
<dbReference type="InterPro" id="IPR012904">
    <property type="entry name" value="OGG_N"/>
</dbReference>
<evidence type="ECO:0000256" key="5">
    <source>
        <dbReference type="ARBA" id="ARBA00023204"/>
    </source>
</evidence>
<organism evidence="11 12">
    <name type="scientific">Halorubrum trueperi</name>
    <dbReference type="NCBI Taxonomy" id="2004704"/>
    <lineage>
        <taxon>Archaea</taxon>
        <taxon>Methanobacteriati</taxon>
        <taxon>Methanobacteriota</taxon>
        <taxon>Stenosarchaea group</taxon>
        <taxon>Halobacteria</taxon>
        <taxon>Halobacteriales</taxon>
        <taxon>Haloferacaceae</taxon>
        <taxon>Halorubrum</taxon>
    </lineage>
</organism>
<evidence type="ECO:0000313" key="11">
    <source>
        <dbReference type="EMBL" id="MFC6889451.1"/>
    </source>
</evidence>
<dbReference type="CDD" id="cd00056">
    <property type="entry name" value="ENDO3c"/>
    <property type="match status" value="1"/>
</dbReference>
<dbReference type="SMART" id="SM00478">
    <property type="entry name" value="ENDO3c"/>
    <property type="match status" value="1"/>
</dbReference>
<keyword evidence="3" id="KW-0227">DNA damage</keyword>
<evidence type="ECO:0000256" key="9">
    <source>
        <dbReference type="ARBA" id="ARBA00044632"/>
    </source>
</evidence>
<dbReference type="Pfam" id="PF00730">
    <property type="entry name" value="HhH-GPD"/>
    <property type="match status" value="1"/>
</dbReference>
<dbReference type="AlphaFoldDB" id="A0ABD5URA2"/>
<dbReference type="Gene3D" id="3.30.310.260">
    <property type="match status" value="1"/>
</dbReference>
<dbReference type="SUPFAM" id="SSF48150">
    <property type="entry name" value="DNA-glycosylase"/>
    <property type="match status" value="1"/>
</dbReference>
<reference evidence="11 12" key="1">
    <citation type="journal article" date="2019" name="Int. J. Syst. Evol. Microbiol.">
        <title>The Global Catalogue of Microorganisms (GCM) 10K type strain sequencing project: providing services to taxonomists for standard genome sequencing and annotation.</title>
        <authorList>
            <consortium name="The Broad Institute Genomics Platform"/>
            <consortium name="The Broad Institute Genome Sequencing Center for Infectious Disease"/>
            <person name="Wu L."/>
            <person name="Ma J."/>
        </authorList>
    </citation>
    <scope>NUCLEOTIDE SEQUENCE [LARGE SCALE GENOMIC DNA]</scope>
    <source>
        <strain evidence="11 12">Y73</strain>
    </source>
</reference>
<proteinExistence type="inferred from homology"/>
<evidence type="ECO:0000256" key="8">
    <source>
        <dbReference type="ARBA" id="ARBA00023295"/>
    </source>
</evidence>
<evidence type="ECO:0000313" key="12">
    <source>
        <dbReference type="Proteomes" id="UP001596333"/>
    </source>
</evidence>
<evidence type="ECO:0000256" key="7">
    <source>
        <dbReference type="ARBA" id="ARBA00023268"/>
    </source>
</evidence>
<dbReference type="PANTHER" id="PTHR10242:SF2">
    <property type="entry name" value="N-GLYCOSYLASE_DNA LYASE"/>
    <property type="match status" value="1"/>
</dbReference>